<evidence type="ECO:0000313" key="2">
    <source>
        <dbReference type="Proteomes" id="UP000760860"/>
    </source>
</evidence>
<evidence type="ECO:0000313" key="1">
    <source>
        <dbReference type="EMBL" id="KAG3222347.1"/>
    </source>
</evidence>
<gene>
    <name evidence="1" type="ORF">PC129_g6941</name>
</gene>
<dbReference type="EMBL" id="RCMV01000184">
    <property type="protein sequence ID" value="KAG3222347.1"/>
    <property type="molecule type" value="Genomic_DNA"/>
</dbReference>
<proteinExistence type="predicted"/>
<comment type="caution">
    <text evidence="1">The sequence shown here is derived from an EMBL/GenBank/DDBJ whole genome shotgun (WGS) entry which is preliminary data.</text>
</comment>
<protein>
    <submittedName>
        <fullName evidence="1">Uncharacterized protein</fullName>
    </submittedName>
</protein>
<name>A0A8T1ICW6_9STRA</name>
<organism evidence="1 2">
    <name type="scientific">Phytophthora cactorum</name>
    <dbReference type="NCBI Taxonomy" id="29920"/>
    <lineage>
        <taxon>Eukaryota</taxon>
        <taxon>Sar</taxon>
        <taxon>Stramenopiles</taxon>
        <taxon>Oomycota</taxon>
        <taxon>Peronosporomycetes</taxon>
        <taxon>Peronosporales</taxon>
        <taxon>Peronosporaceae</taxon>
        <taxon>Phytophthora</taxon>
    </lineage>
</organism>
<sequence>MREPPPLHGTIIGNGLVVLLTPAYEASADFGNSFALWANTSSSLHPQAAPSSALSSSRSEEWRTPTLHFGSVSVSPSVQRLLSGIVLVPAIMSSICASRHYSNTTMDNQTVRTRSPSTRRGRATVVHETKKKSSSRLLLIHSSAWLRLSPKYSFIGAISGLQH</sequence>
<accession>A0A8T1ICW6</accession>
<dbReference type="Proteomes" id="UP000760860">
    <property type="component" value="Unassembled WGS sequence"/>
</dbReference>
<dbReference type="AlphaFoldDB" id="A0A8T1ICW6"/>
<dbReference type="VEuPathDB" id="FungiDB:PC110_g15024"/>
<reference evidence="1" key="1">
    <citation type="submission" date="2018-05" db="EMBL/GenBank/DDBJ databases">
        <title>Effector identification in a new, highly contiguous assembly of the strawberry crown rot pathogen Phytophthora cactorum.</title>
        <authorList>
            <person name="Armitage A.D."/>
            <person name="Nellist C.F."/>
            <person name="Bates H."/>
            <person name="Vickerstaff R.J."/>
            <person name="Harrison R.J."/>
        </authorList>
    </citation>
    <scope>NUCLEOTIDE SEQUENCE</scope>
    <source>
        <strain evidence="1">P421</strain>
    </source>
</reference>